<feature type="compositionally biased region" description="Basic residues" evidence="2">
    <location>
        <begin position="155"/>
        <end position="165"/>
    </location>
</feature>
<feature type="coiled-coil region" evidence="1">
    <location>
        <begin position="605"/>
        <end position="632"/>
    </location>
</feature>
<dbReference type="SUPFAM" id="SSF54001">
    <property type="entry name" value="Cysteine proteinases"/>
    <property type="match status" value="1"/>
</dbReference>
<proteinExistence type="predicted"/>
<evidence type="ECO:0000256" key="2">
    <source>
        <dbReference type="SAM" id="MobiDB-lite"/>
    </source>
</evidence>
<dbReference type="Gene3D" id="3.40.395.10">
    <property type="entry name" value="Adenoviral Proteinase, Chain A"/>
    <property type="match status" value="1"/>
</dbReference>
<dbReference type="OrthoDB" id="4827764at2759"/>
<protein>
    <submittedName>
        <fullName evidence="3">Uncharacterized protein</fullName>
    </submittedName>
</protein>
<dbReference type="EMBL" id="WOWK01000179">
    <property type="protein sequence ID" value="KAF0315934.1"/>
    <property type="molecule type" value="Genomic_DNA"/>
</dbReference>
<reference evidence="3 4" key="1">
    <citation type="submission" date="2019-12" db="EMBL/GenBank/DDBJ databases">
        <title>A genome sequence resource for the geographically widespread anthracnose pathogen Colletotrichum asianum.</title>
        <authorList>
            <person name="Meng Y."/>
        </authorList>
    </citation>
    <scope>NUCLEOTIDE SEQUENCE [LARGE SCALE GENOMIC DNA]</scope>
    <source>
        <strain evidence="3 4">ICMP 18580</strain>
    </source>
</reference>
<sequence length="687" mass="76532">MHSPETLQTRINSFLQKLPALNDITALKDNVVTFFVDFEKEVASEIDFLEFRDGLPPEAVDIFVYCIGRSNICGGVESGFILFHLGWKHGRTTWDKLKDLADCLCWKDAVQQLRQEADSRRKLRPEDLPGVHVRKPGIIHADVVAVLLRQERPQKIPRRAKRGRPRKEVPTPVATSHESKQGEDDTSSEEEEPETARHKSHYPQDDEWSARSDSSDLGSDDGFAPLLASPSPPHNRAPPIASPESFSVDASEADIINLRPASPIIEPIDDRALISPEVNKQLSSPNASGSLDIFAADAAGKQFEASSSRSDFSALDNFIDPDATIDISESMDLTNVTIKRSRAQSDAAGTSTKRPKLPAKPDNNEGSQIPRSILEDDAWVSSRWLQNSLDAMTIGIDGVVVVDSSVLENLDRADYTRHRRLAAMFLVVVKLKDSQPYVVSLYDSLPSENNTKVARRRTQRFFELYLPNATVSVNRLFKRMAGPLQPNGHDCGVYVFATTLHVIVDEDLPSEYHSTLWRKIMAAALSEGGSWERTIVLPTPLNDLAKPPACDDGSATAYGDWEVQMKKWQEEKRRRMILRTEHQIVVYGTKCTHIEPAASVAAVLLSRTKSRLQDTTAQIPQAEQQEAEHDEEAAAETAKLRVRLKNLEKSCSILVGLVEALGEKKNTFTQALDRQEKELAIWANRVA</sequence>
<name>A0A8H3VVX6_9PEZI</name>
<evidence type="ECO:0000313" key="3">
    <source>
        <dbReference type="EMBL" id="KAF0315934.1"/>
    </source>
</evidence>
<keyword evidence="1" id="KW-0175">Coiled coil</keyword>
<feature type="region of interest" description="Disordered" evidence="2">
    <location>
        <begin position="342"/>
        <end position="369"/>
    </location>
</feature>
<accession>A0A8H3VVX6</accession>
<dbReference type="Proteomes" id="UP000434172">
    <property type="component" value="Unassembled WGS sequence"/>
</dbReference>
<organism evidence="3 4">
    <name type="scientific">Colletotrichum asianum</name>
    <dbReference type="NCBI Taxonomy" id="702518"/>
    <lineage>
        <taxon>Eukaryota</taxon>
        <taxon>Fungi</taxon>
        <taxon>Dikarya</taxon>
        <taxon>Ascomycota</taxon>
        <taxon>Pezizomycotina</taxon>
        <taxon>Sordariomycetes</taxon>
        <taxon>Hypocreomycetidae</taxon>
        <taxon>Glomerellales</taxon>
        <taxon>Glomerellaceae</taxon>
        <taxon>Colletotrichum</taxon>
        <taxon>Colletotrichum gloeosporioides species complex</taxon>
    </lineage>
</organism>
<gene>
    <name evidence="3" type="ORF">GQ607_016828</name>
</gene>
<evidence type="ECO:0000313" key="4">
    <source>
        <dbReference type="Proteomes" id="UP000434172"/>
    </source>
</evidence>
<keyword evidence="4" id="KW-1185">Reference proteome</keyword>
<feature type="region of interest" description="Disordered" evidence="2">
    <location>
        <begin position="154"/>
        <end position="246"/>
    </location>
</feature>
<dbReference type="InterPro" id="IPR038765">
    <property type="entry name" value="Papain-like_cys_pep_sf"/>
</dbReference>
<comment type="caution">
    <text evidence="3">The sequence shown here is derived from an EMBL/GenBank/DDBJ whole genome shotgun (WGS) entry which is preliminary data.</text>
</comment>
<evidence type="ECO:0000256" key="1">
    <source>
        <dbReference type="SAM" id="Coils"/>
    </source>
</evidence>
<feature type="compositionally biased region" description="Acidic residues" evidence="2">
    <location>
        <begin position="184"/>
        <end position="193"/>
    </location>
</feature>
<feature type="compositionally biased region" description="Basic and acidic residues" evidence="2">
    <location>
        <begin position="194"/>
        <end position="214"/>
    </location>
</feature>
<dbReference type="AlphaFoldDB" id="A0A8H3VVX6"/>